<proteinExistence type="predicted"/>
<dbReference type="EMBL" id="CM055095">
    <property type="protein sequence ID" value="KAJ7558545.1"/>
    <property type="molecule type" value="Genomic_DNA"/>
</dbReference>
<accession>A0ACC2DWS2</accession>
<protein>
    <submittedName>
        <fullName evidence="1">Uncharacterized protein</fullName>
    </submittedName>
</protein>
<evidence type="ECO:0000313" key="2">
    <source>
        <dbReference type="Proteomes" id="UP001162992"/>
    </source>
</evidence>
<reference evidence="2" key="1">
    <citation type="journal article" date="2024" name="Proc. Natl. Acad. Sci. U.S.A.">
        <title>Extraordinary preservation of gene collinearity over three hundred million years revealed in homosporous lycophytes.</title>
        <authorList>
            <person name="Li C."/>
            <person name="Wickell D."/>
            <person name="Kuo L.Y."/>
            <person name="Chen X."/>
            <person name="Nie B."/>
            <person name="Liao X."/>
            <person name="Peng D."/>
            <person name="Ji J."/>
            <person name="Jenkins J."/>
            <person name="Williams M."/>
            <person name="Shu S."/>
            <person name="Plott C."/>
            <person name="Barry K."/>
            <person name="Rajasekar S."/>
            <person name="Grimwood J."/>
            <person name="Han X."/>
            <person name="Sun S."/>
            <person name="Hou Z."/>
            <person name="He W."/>
            <person name="Dai G."/>
            <person name="Sun C."/>
            <person name="Schmutz J."/>
            <person name="Leebens-Mack J.H."/>
            <person name="Li F.W."/>
            <person name="Wang L."/>
        </authorList>
    </citation>
    <scope>NUCLEOTIDE SEQUENCE [LARGE SCALE GENOMIC DNA]</scope>
    <source>
        <strain evidence="2">cv. PW_Plant_1</strain>
    </source>
</reference>
<sequence length="516" mass="57570">MNPQEGNSYCLHAQKSPQLQLVLRSDRSIVPVEQLQEGCSEPSVVADELRGIGTSSQSSGGECCESSRVHEHLATSSTSTPLCTEQHWQSPLPQELHNTGAATLHLSSEQQSSSVQLHPTNATSSHLNREQHFKTLPLNQPQEPPSTTRLLQRRDNSSSSSELSDSEEDFQTGSSDSNLPERSWSPAAAVVDNHPASAMGGTVSRSEEVEQPRPSDRHPLQPPEQRGWSLALTTQPPQFDPSTKNHFSAIYQSERLEKAETTYTEETATKVDSLVSQPQPYAAERSFESLVVSECEPKLKSRAKTTLLRHHQQPRAQYAANRDLTTEEGSVDPHPLERLEKSVPHKVTLKLWIEEERLLRSTIHEQEAYCTSAERDVYLILGLNFLFQAVIVAGTAQASALDCHSSWVPLIMSLIVSVATFLATLHKLGAREELLSRLRCYKTDTRVILQYIDKLRSLGDLFDLMDLPQLTSSLPKGRANCFPKKLIFSFSFFVLLILSLFSVITFVSFRSILCHH</sequence>
<name>A0ACC2DWS2_DIPCM</name>
<dbReference type="Proteomes" id="UP001162992">
    <property type="component" value="Chromosome 4"/>
</dbReference>
<gene>
    <name evidence="1" type="ORF">O6H91_04G045300</name>
</gene>
<organism evidence="1 2">
    <name type="scientific">Diphasiastrum complanatum</name>
    <name type="common">Issler's clubmoss</name>
    <name type="synonym">Lycopodium complanatum</name>
    <dbReference type="NCBI Taxonomy" id="34168"/>
    <lineage>
        <taxon>Eukaryota</taxon>
        <taxon>Viridiplantae</taxon>
        <taxon>Streptophyta</taxon>
        <taxon>Embryophyta</taxon>
        <taxon>Tracheophyta</taxon>
        <taxon>Lycopodiopsida</taxon>
        <taxon>Lycopodiales</taxon>
        <taxon>Lycopodiaceae</taxon>
        <taxon>Lycopodioideae</taxon>
        <taxon>Diphasiastrum</taxon>
    </lineage>
</organism>
<evidence type="ECO:0000313" key="1">
    <source>
        <dbReference type="EMBL" id="KAJ7558545.1"/>
    </source>
</evidence>
<comment type="caution">
    <text evidence="1">The sequence shown here is derived from an EMBL/GenBank/DDBJ whole genome shotgun (WGS) entry which is preliminary data.</text>
</comment>
<keyword evidence="2" id="KW-1185">Reference proteome</keyword>